<protein>
    <submittedName>
        <fullName evidence="1">ABC transporter substrate-binding protein</fullName>
    </submittedName>
</protein>
<keyword evidence="4" id="KW-1185">Reference proteome</keyword>
<dbReference type="Gene3D" id="3.40.50.2300">
    <property type="match status" value="2"/>
</dbReference>
<dbReference type="PANTHER" id="PTHR35271">
    <property type="entry name" value="ABC TRANSPORTER, SUBSTRATE-BINDING LIPOPROTEIN-RELATED"/>
    <property type="match status" value="1"/>
</dbReference>
<dbReference type="EMBL" id="LS398110">
    <property type="protein sequence ID" value="SPP97176.1"/>
    <property type="molecule type" value="Genomic_DNA"/>
</dbReference>
<reference evidence="2 3" key="1">
    <citation type="submission" date="2018-03" db="EMBL/GenBank/DDBJ databases">
        <authorList>
            <person name="Gully D."/>
        </authorList>
    </citation>
    <scope>NUCLEOTIDE SEQUENCE [LARGE SCALE GENOMIC DNA]</scope>
    <source>
        <strain evidence="2">ORS3257</strain>
    </source>
</reference>
<dbReference type="Pfam" id="PF04392">
    <property type="entry name" value="ABC_sub_bind"/>
    <property type="match status" value="1"/>
</dbReference>
<dbReference type="Proteomes" id="UP000246085">
    <property type="component" value="Chromosome BRAD3257"/>
</dbReference>
<evidence type="ECO:0000313" key="1">
    <source>
        <dbReference type="EMBL" id="MBP0115338.1"/>
    </source>
</evidence>
<evidence type="ECO:0000313" key="2">
    <source>
        <dbReference type="EMBL" id="SPP97176.1"/>
    </source>
</evidence>
<name>A0A2U3Q758_9BRAD</name>
<reference evidence="1 4" key="2">
    <citation type="submission" date="2021-03" db="EMBL/GenBank/DDBJ databases">
        <title>Genome Sequence of Bradyrhizobium vignae strain ISRA400.</title>
        <authorList>
            <person name="Tisa L.S."/>
            <person name="Svistoonoff S."/>
            <person name="Hocher V."/>
            <person name="Fall S."/>
            <person name="Zaiya A."/>
            <person name="Naing D."/>
            <person name="Niang N."/>
            <person name="Diouf A."/>
            <person name="Dasylva M.C."/>
            <person name="Toure O."/>
            <person name="Gueye M."/>
            <person name="Gully D."/>
            <person name="Tisseyre P."/>
            <person name="Simpson S."/>
            <person name="Morris K."/>
            <person name="Thomas W.K."/>
        </authorList>
    </citation>
    <scope>NUCLEOTIDE SEQUENCE [LARGE SCALE GENOMIC DNA]</scope>
    <source>
        <strain evidence="1 4">ISRA400</strain>
    </source>
</reference>
<dbReference type="CDD" id="cd06325">
    <property type="entry name" value="PBP1_ABC_unchar_transporter"/>
    <property type="match status" value="1"/>
</dbReference>
<evidence type="ECO:0000313" key="3">
    <source>
        <dbReference type="Proteomes" id="UP000246085"/>
    </source>
</evidence>
<dbReference type="AlphaFoldDB" id="A0A2U3Q758"/>
<dbReference type="InterPro" id="IPR007487">
    <property type="entry name" value="ABC_transpt-TYRBP-like"/>
</dbReference>
<dbReference type="InterPro" id="IPR028082">
    <property type="entry name" value="Peripla_BP_I"/>
</dbReference>
<dbReference type="KEGG" id="bvz:BRAD3257_6275"/>
<accession>A0A2U3Q758</accession>
<evidence type="ECO:0000313" key="4">
    <source>
        <dbReference type="Proteomes" id="UP000669317"/>
    </source>
</evidence>
<dbReference type="SUPFAM" id="SSF53822">
    <property type="entry name" value="Periplasmic binding protein-like I"/>
    <property type="match status" value="1"/>
</dbReference>
<proteinExistence type="predicted"/>
<dbReference type="Proteomes" id="UP000669317">
    <property type="component" value="Unassembled WGS sequence"/>
</dbReference>
<sequence>MKRREFIGLIGGASVTWPVAVRAQELPIIGLLGANSSSTQASWTEAFVERLHELGWIAGSTVAIEARWAEGRSERYVEIAAEFVRMKVAVIVTSGGSAVLAAKRSTSDIPIIFATAGDPVANGLVASLARPGGNATGLSIQSPELAGKRLELLLELLPGLRRFAFMVNVNNPSTPAEVSEVQAAARKLGLEIDKLEIRRAEDIQQVLASLKDDVSALYVQPEPLTTSNGPQIGALAQAARLPTMYGNDANVRVGGLMSYAPRFSDLWRRAADYVDKILRGAKPADLPVEQPTKFDLVINLKTAKALGITVPLGLLARADEVIE</sequence>
<organism evidence="2 3">
    <name type="scientific">Bradyrhizobium vignae</name>
    <dbReference type="NCBI Taxonomy" id="1549949"/>
    <lineage>
        <taxon>Bacteria</taxon>
        <taxon>Pseudomonadati</taxon>
        <taxon>Pseudomonadota</taxon>
        <taxon>Alphaproteobacteria</taxon>
        <taxon>Hyphomicrobiales</taxon>
        <taxon>Nitrobacteraceae</taxon>
        <taxon>Bradyrhizobium</taxon>
    </lineage>
</organism>
<dbReference type="PANTHER" id="PTHR35271:SF1">
    <property type="entry name" value="ABC TRANSPORTER, SUBSTRATE-BINDING LIPOPROTEIN"/>
    <property type="match status" value="1"/>
</dbReference>
<gene>
    <name evidence="2" type="ORF">BRAD3257_6275</name>
    <name evidence="1" type="ORF">JWS04_30590</name>
</gene>
<dbReference type="EMBL" id="JAGIKT010000080">
    <property type="protein sequence ID" value="MBP0115338.1"/>
    <property type="molecule type" value="Genomic_DNA"/>
</dbReference>
<dbReference type="RefSeq" id="WP_122404611.1">
    <property type="nucleotide sequence ID" value="NZ_JAGIKT010000080.1"/>
</dbReference>